<dbReference type="CDD" id="cd05312">
    <property type="entry name" value="NAD_bind_1_malic_enz"/>
    <property type="match status" value="1"/>
</dbReference>
<evidence type="ECO:0000256" key="8">
    <source>
        <dbReference type="SAM" id="MobiDB-lite"/>
    </source>
</evidence>
<sequence length="616" mass="67852">MSAVTDAVRNTLPASVEKFLPNTSEDPRDDPRANPEERKSGVKDVTRPGAIGTRKPEIQQTAKLGGIPLLYDPVLNRGTNFSVQERREKRLEGLLPPAVESLELQEDRVMQQLREDCKTDLQRYELLAQLQASNETLYYIVLMKHIKELAPIAYTPTVGKACQDFDRIYRQPLGMYFDAFHHRGRFSEVLGNFPSLNVQIIVVTDGGRILGLGDLGTNGMGIPIGKIALYIAGGGFHPEHSLPAVIDCGTDNEELLKDRFYLGNKKKRLEGEEHLDIVEEFCTAVSKAFPHALIQFEDFNTTQAFGILDRMRHKCLCFNDDIQGTGATVLAGFINGMKAQQTALKDAKVVFFGAGSSAVGVAMMIAQQLADDGDYKLDKALEQIFMVDSKGLITTTRGDKLPPHKQQMARKDGTPDMKELKEIVNYAKPHAIVGLAGAGPAFTQEVVEELCSHCERPLIFPLSNPTSQAEITAENAVNWSKGKCIFAAGSPFDPVEYEGKTFVPTQANNVLIFPGLGFGACIVKAKTITDKMLRAASKGLSDYVPIEDIKAGIVYPDLINLRDISAVVATAVAKEALDSDVAEIKAPADLEKYIRERMWEPSRTFDPAQSQQDYEE</sequence>
<dbReference type="InterPro" id="IPR046346">
    <property type="entry name" value="Aminoacid_DH-like_N_sf"/>
</dbReference>
<dbReference type="EMBL" id="JALJOS010000054">
    <property type="protein sequence ID" value="KAK9818826.1"/>
    <property type="molecule type" value="Genomic_DNA"/>
</dbReference>
<feature type="binding site" evidence="7">
    <location>
        <position position="321"/>
    </location>
    <ligand>
        <name>a divalent metal cation</name>
        <dbReference type="ChEBI" id="CHEBI:60240"/>
    </ligand>
</feature>
<evidence type="ECO:0000313" key="12">
    <source>
        <dbReference type="Proteomes" id="UP001438707"/>
    </source>
</evidence>
<dbReference type="GO" id="GO:0006108">
    <property type="term" value="P:malate metabolic process"/>
    <property type="evidence" value="ECO:0007669"/>
    <property type="project" value="TreeGrafter"/>
</dbReference>
<dbReference type="PIRSF" id="PIRSF000106">
    <property type="entry name" value="ME"/>
    <property type="match status" value="1"/>
</dbReference>
<dbReference type="Gene3D" id="3.40.50.10380">
    <property type="entry name" value="Malic enzyme, N-terminal domain"/>
    <property type="match status" value="1"/>
</dbReference>
<evidence type="ECO:0000259" key="10">
    <source>
        <dbReference type="SMART" id="SM01274"/>
    </source>
</evidence>
<evidence type="ECO:0000256" key="7">
    <source>
        <dbReference type="PIRSR" id="PIRSR000106-3"/>
    </source>
</evidence>
<feature type="active site" description="Proton acceptor" evidence="5">
    <location>
        <position position="226"/>
    </location>
</feature>
<feature type="binding site" evidence="7">
    <location>
        <position position="297"/>
    </location>
    <ligand>
        <name>a divalent metal cation</name>
        <dbReference type="ChEBI" id="CHEBI:60240"/>
    </ligand>
</feature>
<feature type="domain" description="Malic enzyme N-terminal" evidence="10">
    <location>
        <begin position="131"/>
        <end position="312"/>
    </location>
</feature>
<dbReference type="FunFam" id="3.40.50.720:FF:000182">
    <property type="entry name" value="NAD-dependent malic enzyme"/>
    <property type="match status" value="1"/>
</dbReference>
<evidence type="ECO:0000256" key="6">
    <source>
        <dbReference type="PIRSR" id="PIRSR000106-2"/>
    </source>
</evidence>
<keyword evidence="4" id="KW-0560">Oxidoreductase</keyword>
<evidence type="ECO:0000256" key="4">
    <source>
        <dbReference type="ARBA" id="ARBA00023002"/>
    </source>
</evidence>
<dbReference type="Pfam" id="PF00390">
    <property type="entry name" value="malic"/>
    <property type="match status" value="1"/>
</dbReference>
<dbReference type="AlphaFoldDB" id="A0AAW1Q9Y0"/>
<dbReference type="SUPFAM" id="SSF53223">
    <property type="entry name" value="Aminoacid dehydrogenase-like, N-terminal domain"/>
    <property type="match status" value="1"/>
</dbReference>
<dbReference type="InterPro" id="IPR012302">
    <property type="entry name" value="Malic_NAD-bd"/>
</dbReference>
<feature type="domain" description="Malic enzyme NAD-binding" evidence="9">
    <location>
        <begin position="322"/>
        <end position="577"/>
    </location>
</feature>
<comment type="cofactor">
    <cofactor evidence="7">
        <name>Mg(2+)</name>
        <dbReference type="ChEBI" id="CHEBI:18420"/>
    </cofactor>
    <cofactor evidence="7">
        <name>Mn(2+)</name>
        <dbReference type="ChEBI" id="CHEBI:29035"/>
    </cofactor>
    <text evidence="7">Divalent metal cations. Prefers magnesium or manganese.</text>
</comment>
<dbReference type="SMART" id="SM01274">
    <property type="entry name" value="malic"/>
    <property type="match status" value="1"/>
</dbReference>
<feature type="binding site" evidence="6">
    <location>
        <position position="464"/>
    </location>
    <ligand>
        <name>(S)-malate</name>
        <dbReference type="ChEBI" id="CHEBI:15589"/>
    </ligand>
</feature>
<evidence type="ECO:0000259" key="9">
    <source>
        <dbReference type="SMART" id="SM00919"/>
    </source>
</evidence>
<evidence type="ECO:0000256" key="3">
    <source>
        <dbReference type="ARBA" id="ARBA00022723"/>
    </source>
</evidence>
<feature type="active site" description="Proton donor" evidence="5">
    <location>
        <position position="154"/>
    </location>
</feature>
<keyword evidence="12" id="KW-1185">Reference proteome</keyword>
<feature type="binding site" evidence="6">
    <location>
        <position position="508"/>
    </location>
    <ligand>
        <name>(S)-malate</name>
        <dbReference type="ChEBI" id="CHEBI:15589"/>
    </ligand>
</feature>
<accession>A0AAW1Q9Y0</accession>
<keyword evidence="3 7" id="KW-0479">Metal-binding</keyword>
<comment type="similarity">
    <text evidence="2">Belongs to the malic enzymes family.</text>
</comment>
<evidence type="ECO:0000313" key="11">
    <source>
        <dbReference type="EMBL" id="KAK9818826.1"/>
    </source>
</evidence>
<dbReference type="GO" id="GO:0046872">
    <property type="term" value="F:metal ion binding"/>
    <property type="evidence" value="ECO:0007669"/>
    <property type="project" value="UniProtKB-KW"/>
</dbReference>
<dbReference type="Pfam" id="PF03949">
    <property type="entry name" value="Malic_M"/>
    <property type="match status" value="1"/>
</dbReference>
<dbReference type="InterPro" id="IPR037062">
    <property type="entry name" value="Malic_N_dom_sf"/>
</dbReference>
<dbReference type="NCBIfam" id="NF010052">
    <property type="entry name" value="PRK13529.1"/>
    <property type="match status" value="1"/>
</dbReference>
<evidence type="ECO:0000256" key="5">
    <source>
        <dbReference type="PIRSR" id="PIRSR000106-1"/>
    </source>
</evidence>
<dbReference type="Proteomes" id="UP001438707">
    <property type="component" value="Unassembled WGS sequence"/>
</dbReference>
<dbReference type="GO" id="GO:0004471">
    <property type="term" value="F:malate dehydrogenase (decarboxylating) (NAD+) activity"/>
    <property type="evidence" value="ECO:0007669"/>
    <property type="project" value="TreeGrafter"/>
</dbReference>
<evidence type="ECO:0000256" key="2">
    <source>
        <dbReference type="ARBA" id="ARBA00008785"/>
    </source>
</evidence>
<dbReference type="InterPro" id="IPR036291">
    <property type="entry name" value="NAD(P)-bd_dom_sf"/>
</dbReference>
<dbReference type="Gene3D" id="3.40.50.720">
    <property type="entry name" value="NAD(P)-binding Rossmann-like Domain"/>
    <property type="match status" value="1"/>
</dbReference>
<dbReference type="InterPro" id="IPR001891">
    <property type="entry name" value="Malic_OxRdtase"/>
</dbReference>
<dbReference type="SMART" id="SM00919">
    <property type="entry name" value="Malic_M"/>
    <property type="match status" value="1"/>
</dbReference>
<name>A0AAW1Q9Y0_9CHLO</name>
<evidence type="ECO:0008006" key="13">
    <source>
        <dbReference type="Google" id="ProtNLM"/>
    </source>
</evidence>
<dbReference type="GO" id="GO:0051287">
    <property type="term" value="F:NAD binding"/>
    <property type="evidence" value="ECO:0007669"/>
    <property type="project" value="InterPro"/>
</dbReference>
<dbReference type="SUPFAM" id="SSF51735">
    <property type="entry name" value="NAD(P)-binding Rossmann-fold domains"/>
    <property type="match status" value="1"/>
</dbReference>
<feature type="compositionally biased region" description="Basic and acidic residues" evidence="8">
    <location>
        <begin position="25"/>
        <end position="46"/>
    </location>
</feature>
<dbReference type="PANTHER" id="PTHR23406:SF32">
    <property type="entry name" value="NADP-DEPENDENT MALIC ENZYME"/>
    <property type="match status" value="1"/>
</dbReference>
<evidence type="ECO:0000256" key="1">
    <source>
        <dbReference type="ARBA" id="ARBA00001936"/>
    </source>
</evidence>
<proteinExistence type="inferred from homology"/>
<dbReference type="InterPro" id="IPR012301">
    <property type="entry name" value="Malic_N_dom"/>
</dbReference>
<feature type="binding site" evidence="6">
    <location>
        <position position="208"/>
    </location>
    <ligand>
        <name>(S)-malate</name>
        <dbReference type="ChEBI" id="CHEBI:15589"/>
    </ligand>
</feature>
<reference evidence="11 12" key="1">
    <citation type="journal article" date="2024" name="Nat. Commun.">
        <title>Phylogenomics reveals the evolutionary origins of lichenization in chlorophyte algae.</title>
        <authorList>
            <person name="Puginier C."/>
            <person name="Libourel C."/>
            <person name="Otte J."/>
            <person name="Skaloud P."/>
            <person name="Haon M."/>
            <person name="Grisel S."/>
            <person name="Petersen M."/>
            <person name="Berrin J.G."/>
            <person name="Delaux P.M."/>
            <person name="Dal Grande F."/>
            <person name="Keller J."/>
        </authorList>
    </citation>
    <scope>NUCLEOTIDE SEQUENCE [LARGE SCALE GENOMIC DNA]</scope>
    <source>
        <strain evidence="11 12">SAG 2145</strain>
    </source>
</reference>
<comment type="caution">
    <text evidence="11">The sequence shown here is derived from an EMBL/GenBank/DDBJ whole genome shotgun (WGS) entry which is preliminary data.</text>
</comment>
<organism evidence="11 12">
    <name type="scientific">Apatococcus lobatus</name>
    <dbReference type="NCBI Taxonomy" id="904363"/>
    <lineage>
        <taxon>Eukaryota</taxon>
        <taxon>Viridiplantae</taxon>
        <taxon>Chlorophyta</taxon>
        <taxon>core chlorophytes</taxon>
        <taxon>Trebouxiophyceae</taxon>
        <taxon>Chlorellales</taxon>
        <taxon>Chlorellaceae</taxon>
        <taxon>Apatococcus</taxon>
    </lineage>
</organism>
<dbReference type="PRINTS" id="PR00072">
    <property type="entry name" value="MALOXRDTASE"/>
</dbReference>
<protein>
    <recommendedName>
        <fullName evidence="13">Malic enzyme</fullName>
    </recommendedName>
</protein>
<gene>
    <name evidence="11" type="ORF">WJX74_007275</name>
</gene>
<feature type="region of interest" description="Disordered" evidence="8">
    <location>
        <begin position="1"/>
        <end position="50"/>
    </location>
</feature>
<dbReference type="GO" id="GO:0005739">
    <property type="term" value="C:mitochondrion"/>
    <property type="evidence" value="ECO:0007669"/>
    <property type="project" value="TreeGrafter"/>
</dbReference>
<feature type="binding site" evidence="7">
    <location>
        <position position="298"/>
    </location>
    <ligand>
        <name>a divalent metal cation</name>
        <dbReference type="ChEBI" id="CHEBI:60240"/>
    </ligand>
</feature>
<dbReference type="PANTHER" id="PTHR23406">
    <property type="entry name" value="MALIC ENZYME-RELATED"/>
    <property type="match status" value="1"/>
</dbReference>
<comment type="cofactor">
    <cofactor evidence="1">
        <name>Mn(2+)</name>
        <dbReference type="ChEBI" id="CHEBI:29035"/>
    </cofactor>
</comment>